<accession>A0A1S3K0L8</accession>
<dbReference type="InParanoid" id="A0A1S3K0L8"/>
<dbReference type="InterPro" id="IPR033034">
    <property type="entry name" value="NDUFB9"/>
</dbReference>
<dbReference type="PANTHER" id="PTHR12868:SF0">
    <property type="entry name" value="NADH DEHYDROGENASE [UBIQUINONE] 1 BETA SUBCOMPLEX SUBUNIT 9"/>
    <property type="match status" value="1"/>
</dbReference>
<keyword evidence="5" id="KW-0679">Respiratory chain</keyword>
<dbReference type="OMA" id="WILEIWH"/>
<evidence type="ECO:0000256" key="6">
    <source>
        <dbReference type="ARBA" id="ARBA00022792"/>
    </source>
</evidence>
<keyword evidence="9" id="KW-0472">Membrane</keyword>
<dbReference type="GeneID" id="106177826"/>
<comment type="similarity">
    <text evidence="2">Belongs to the complex I LYR family.</text>
</comment>
<evidence type="ECO:0000313" key="11">
    <source>
        <dbReference type="RefSeq" id="XP_013416178.1"/>
    </source>
</evidence>
<sequence length="145" mass="17375">MSTFATKALTHAQEVCRLYRACMRRIIRDNHNRLDMRYKCVVLRAMFEETRNIKDQETAVNLLRKWQLYLLELDGHPERGFPAEPGGTYYNNDEHLLSPDFLLDEWAEEEKAAYPKYFAKREQLKKDVLEYWENKYGTSVKEYAK</sequence>
<organism evidence="10 11">
    <name type="scientific">Lingula anatina</name>
    <name type="common">Brachiopod</name>
    <name type="synonym">Lingula unguis</name>
    <dbReference type="NCBI Taxonomy" id="7574"/>
    <lineage>
        <taxon>Eukaryota</taxon>
        <taxon>Metazoa</taxon>
        <taxon>Spiralia</taxon>
        <taxon>Lophotrochozoa</taxon>
        <taxon>Brachiopoda</taxon>
        <taxon>Linguliformea</taxon>
        <taxon>Lingulata</taxon>
        <taxon>Lingulida</taxon>
        <taxon>Linguloidea</taxon>
        <taxon>Lingulidae</taxon>
        <taxon>Lingula</taxon>
    </lineage>
</organism>
<evidence type="ECO:0000256" key="9">
    <source>
        <dbReference type="ARBA" id="ARBA00023136"/>
    </source>
</evidence>
<dbReference type="KEGG" id="lak:106177826"/>
<keyword evidence="10" id="KW-1185">Reference proteome</keyword>
<name>A0A1S3K0L8_LINAN</name>
<dbReference type="PANTHER" id="PTHR12868">
    <property type="entry name" value="NADH-UBIQUINONE OXIDOREDUCTASE B22 SUBUNIT"/>
    <property type="match status" value="1"/>
</dbReference>
<dbReference type="RefSeq" id="XP_013416178.1">
    <property type="nucleotide sequence ID" value="XM_013560724.2"/>
</dbReference>
<dbReference type="Proteomes" id="UP000085678">
    <property type="component" value="Unplaced"/>
</dbReference>
<gene>
    <name evidence="11" type="primary">LOC106177826</name>
</gene>
<comment type="subcellular location">
    <subcellularLocation>
        <location evidence="1">Mitochondrion inner membrane</location>
        <topology evidence="1">Peripheral membrane protein</topology>
        <orientation evidence="1">Matrix side</orientation>
    </subcellularLocation>
</comment>
<evidence type="ECO:0000256" key="2">
    <source>
        <dbReference type="ARBA" id="ARBA00009508"/>
    </source>
</evidence>
<evidence type="ECO:0000256" key="5">
    <source>
        <dbReference type="ARBA" id="ARBA00022660"/>
    </source>
</evidence>
<keyword evidence="8" id="KW-0496">Mitochondrion</keyword>
<evidence type="ECO:0000313" key="10">
    <source>
        <dbReference type="Proteomes" id="UP000085678"/>
    </source>
</evidence>
<evidence type="ECO:0000256" key="8">
    <source>
        <dbReference type="ARBA" id="ARBA00023128"/>
    </source>
</evidence>
<protein>
    <recommendedName>
        <fullName evidence="3">NADH dehydrogenase [ubiquinone] 1 beta subcomplex subunit 9</fullName>
    </recommendedName>
</protein>
<evidence type="ECO:0000256" key="1">
    <source>
        <dbReference type="ARBA" id="ARBA00004443"/>
    </source>
</evidence>
<dbReference type="FunCoup" id="A0A1S3K0L8">
    <property type="interactions" value="1505"/>
</dbReference>
<dbReference type="GO" id="GO:0005743">
    <property type="term" value="C:mitochondrial inner membrane"/>
    <property type="evidence" value="ECO:0007669"/>
    <property type="project" value="UniProtKB-SubCell"/>
</dbReference>
<keyword evidence="6" id="KW-0999">Mitochondrion inner membrane</keyword>
<keyword evidence="4" id="KW-0813">Transport</keyword>
<keyword evidence="7" id="KW-0249">Electron transport</keyword>
<dbReference type="GO" id="GO:0006120">
    <property type="term" value="P:mitochondrial electron transport, NADH to ubiquinone"/>
    <property type="evidence" value="ECO:0007669"/>
    <property type="project" value="InterPro"/>
</dbReference>
<evidence type="ECO:0000256" key="7">
    <source>
        <dbReference type="ARBA" id="ARBA00022982"/>
    </source>
</evidence>
<reference evidence="11" key="1">
    <citation type="submission" date="2025-08" db="UniProtKB">
        <authorList>
            <consortium name="RefSeq"/>
        </authorList>
    </citation>
    <scope>IDENTIFICATION</scope>
    <source>
        <tissue evidence="11">Gonads</tissue>
    </source>
</reference>
<dbReference type="STRING" id="7574.A0A1S3K0L8"/>
<dbReference type="OrthoDB" id="13598at2759"/>
<evidence type="ECO:0000256" key="4">
    <source>
        <dbReference type="ARBA" id="ARBA00022448"/>
    </source>
</evidence>
<proteinExistence type="inferred from homology"/>
<evidence type="ECO:0000256" key="3">
    <source>
        <dbReference type="ARBA" id="ARBA00018684"/>
    </source>
</evidence>
<dbReference type="AlphaFoldDB" id="A0A1S3K0L8"/>